<name>A0A1H9SA16_9BACI</name>
<protein>
    <submittedName>
        <fullName evidence="1">YolD-like protein</fullName>
    </submittedName>
</protein>
<dbReference type="EMBL" id="FOEL01000027">
    <property type="protein sequence ID" value="SER81791.1"/>
    <property type="molecule type" value="Genomic_DNA"/>
</dbReference>
<evidence type="ECO:0000313" key="1">
    <source>
        <dbReference type="EMBL" id="SER81791.1"/>
    </source>
</evidence>
<comment type="caution">
    <text evidence="1">The sequence shown here is derived from an EMBL/GenBank/DDBJ whole genome shotgun (WGS) entry which is preliminary data.</text>
</comment>
<dbReference type="Pfam" id="PF08863">
    <property type="entry name" value="YolD"/>
    <property type="match status" value="1"/>
</dbReference>
<organism evidence="1 2">
    <name type="scientific">Lysinibacillus fusiformis</name>
    <dbReference type="NCBI Taxonomy" id="28031"/>
    <lineage>
        <taxon>Bacteria</taxon>
        <taxon>Bacillati</taxon>
        <taxon>Bacillota</taxon>
        <taxon>Bacilli</taxon>
        <taxon>Bacillales</taxon>
        <taxon>Bacillaceae</taxon>
        <taxon>Lysinibacillus</taxon>
    </lineage>
</organism>
<sequence length="118" mass="13922">MIKDRGAMKWTSMMLPEHLLLLKKWKQEVQTEPPRERAEWELEELQQTITRALAERNYIMLTIWEEANFVQYGGIIKEMNEMELLLETITTTKHIALKYIYAGYIEVDGNSGIECTIE</sequence>
<accession>A0A1H9SA16</accession>
<dbReference type="InterPro" id="IPR014962">
    <property type="entry name" value="YolD"/>
</dbReference>
<dbReference type="Proteomes" id="UP000199410">
    <property type="component" value="Unassembled WGS sequence"/>
</dbReference>
<dbReference type="AlphaFoldDB" id="A0A1H9SA16"/>
<proteinExistence type="predicted"/>
<reference evidence="1 2" key="1">
    <citation type="submission" date="2016-10" db="EMBL/GenBank/DDBJ databases">
        <authorList>
            <person name="Varghese N."/>
            <person name="Submissions S."/>
        </authorList>
    </citation>
    <scope>NUCLEOTIDE SEQUENCE [LARGE SCALE GENOMIC DNA]</scope>
    <source>
        <strain evidence="1 2">TC-13</strain>
    </source>
</reference>
<dbReference type="RefSeq" id="WP_089987373.1">
    <property type="nucleotide sequence ID" value="NZ_CP189820.1"/>
</dbReference>
<gene>
    <name evidence="1" type="ORF">SAMN02787113_04665</name>
</gene>
<evidence type="ECO:0000313" key="2">
    <source>
        <dbReference type="Proteomes" id="UP000199410"/>
    </source>
</evidence>